<dbReference type="SMART" id="SM00859">
    <property type="entry name" value="Semialdhyde_dh"/>
    <property type="match status" value="1"/>
</dbReference>
<dbReference type="PROSITE" id="PS01224">
    <property type="entry name" value="ARGC"/>
    <property type="match status" value="1"/>
</dbReference>
<keyword evidence="5" id="KW-0963">Cytoplasm</keyword>
<dbReference type="InterPro" id="IPR023013">
    <property type="entry name" value="AGPR_AS"/>
</dbReference>
<evidence type="ECO:0000256" key="3">
    <source>
        <dbReference type="ARBA" id="ARBA00022857"/>
    </source>
</evidence>
<keyword evidence="3 5" id="KW-0521">NADP</keyword>
<comment type="pathway">
    <text evidence="5">Amino-acid biosynthesis; L-arginine biosynthesis; N(2)-acetyl-L-ornithine from L-glutamate: step 3/4.</text>
</comment>
<dbReference type="EC" id="1.2.1.38" evidence="5"/>
<dbReference type="InterPro" id="IPR000706">
    <property type="entry name" value="AGPR_type-1"/>
</dbReference>
<dbReference type="CDD" id="cd17895">
    <property type="entry name" value="AGPR_1_N"/>
    <property type="match status" value="1"/>
</dbReference>
<dbReference type="CDD" id="cd23934">
    <property type="entry name" value="AGPR_1_C"/>
    <property type="match status" value="1"/>
</dbReference>
<reference evidence="8 9" key="1">
    <citation type="journal article" date="2012" name="Int. J. Syst. Evol. Microbiol.">
        <title>Flammeovirga pacifica sp. nov., isolated from deep-sea sediment.</title>
        <authorList>
            <person name="Xu H."/>
            <person name="Fu Y."/>
            <person name="Yang N."/>
            <person name="Ding Z."/>
            <person name="Lai Q."/>
            <person name="Zeng R."/>
        </authorList>
    </citation>
    <scope>NUCLEOTIDE SEQUENCE [LARGE SCALE GENOMIC DNA]</scope>
    <source>
        <strain evidence="9">DSM 24597 / LMG 26175 / WPAGA1</strain>
    </source>
</reference>
<dbReference type="GO" id="GO:0070401">
    <property type="term" value="F:NADP+ binding"/>
    <property type="evidence" value="ECO:0007669"/>
    <property type="project" value="InterPro"/>
</dbReference>
<feature type="active site" evidence="5 6">
    <location>
        <position position="139"/>
    </location>
</feature>
<name>A0A1S1YZ65_FLAPC</name>
<evidence type="ECO:0000256" key="1">
    <source>
        <dbReference type="ARBA" id="ARBA00022571"/>
    </source>
</evidence>
<dbReference type="Pfam" id="PF01118">
    <property type="entry name" value="Semialdhyde_dh"/>
    <property type="match status" value="1"/>
</dbReference>
<organism evidence="8 9">
    <name type="scientific">Flammeovirga pacifica</name>
    <dbReference type="NCBI Taxonomy" id="915059"/>
    <lineage>
        <taxon>Bacteria</taxon>
        <taxon>Pseudomonadati</taxon>
        <taxon>Bacteroidota</taxon>
        <taxon>Cytophagia</taxon>
        <taxon>Cytophagales</taxon>
        <taxon>Flammeovirgaceae</taxon>
        <taxon>Flammeovirga</taxon>
    </lineage>
</organism>
<dbReference type="GO" id="GO:0051287">
    <property type="term" value="F:NAD binding"/>
    <property type="evidence" value="ECO:0007669"/>
    <property type="project" value="InterPro"/>
</dbReference>
<gene>
    <name evidence="5" type="primary">argC</name>
    <name evidence="8" type="ORF">NH26_08040</name>
</gene>
<dbReference type="InterPro" id="IPR050085">
    <property type="entry name" value="AGPR"/>
</dbReference>
<dbReference type="InterPro" id="IPR036291">
    <property type="entry name" value="NAD(P)-bd_dom_sf"/>
</dbReference>
<dbReference type="Gene3D" id="3.30.360.10">
    <property type="entry name" value="Dihydrodipicolinate Reductase, domain 2"/>
    <property type="match status" value="1"/>
</dbReference>
<dbReference type="STRING" id="915059.NH26_08040"/>
<dbReference type="AlphaFoldDB" id="A0A1S1YZ65"/>
<accession>A0A1S1YZ65</accession>
<proteinExistence type="inferred from homology"/>
<dbReference type="Proteomes" id="UP000179797">
    <property type="component" value="Unassembled WGS sequence"/>
</dbReference>
<dbReference type="HAMAP" id="MF_00150">
    <property type="entry name" value="ArgC_type1"/>
    <property type="match status" value="1"/>
</dbReference>
<evidence type="ECO:0000313" key="8">
    <source>
        <dbReference type="EMBL" id="OHX66306.1"/>
    </source>
</evidence>
<dbReference type="SUPFAM" id="SSF51735">
    <property type="entry name" value="NAD(P)-binding Rossmann-fold domains"/>
    <property type="match status" value="1"/>
</dbReference>
<comment type="catalytic activity">
    <reaction evidence="5">
        <text>N-acetyl-L-glutamate 5-semialdehyde + phosphate + NADP(+) = N-acetyl-L-glutamyl 5-phosphate + NADPH + H(+)</text>
        <dbReference type="Rhea" id="RHEA:21588"/>
        <dbReference type="ChEBI" id="CHEBI:15378"/>
        <dbReference type="ChEBI" id="CHEBI:29123"/>
        <dbReference type="ChEBI" id="CHEBI:43474"/>
        <dbReference type="ChEBI" id="CHEBI:57783"/>
        <dbReference type="ChEBI" id="CHEBI:57936"/>
        <dbReference type="ChEBI" id="CHEBI:58349"/>
        <dbReference type="EC" id="1.2.1.38"/>
    </reaction>
</comment>
<keyword evidence="2 5" id="KW-0028">Amino-acid biosynthesis</keyword>
<evidence type="ECO:0000256" key="6">
    <source>
        <dbReference type="PROSITE-ProRule" id="PRU10010"/>
    </source>
</evidence>
<evidence type="ECO:0000256" key="2">
    <source>
        <dbReference type="ARBA" id="ARBA00022605"/>
    </source>
</evidence>
<dbReference type="UniPathway" id="UPA00068">
    <property type="reaction ID" value="UER00108"/>
</dbReference>
<dbReference type="RefSeq" id="WP_044224976.1">
    <property type="nucleotide sequence ID" value="NZ_JRYR02000001.1"/>
</dbReference>
<keyword evidence="4 5" id="KW-0560">Oxidoreductase</keyword>
<dbReference type="GO" id="GO:0006526">
    <property type="term" value="P:L-arginine biosynthetic process"/>
    <property type="evidence" value="ECO:0007669"/>
    <property type="project" value="UniProtKB-UniRule"/>
</dbReference>
<evidence type="ECO:0000313" key="9">
    <source>
        <dbReference type="Proteomes" id="UP000179797"/>
    </source>
</evidence>
<evidence type="ECO:0000256" key="5">
    <source>
        <dbReference type="HAMAP-Rule" id="MF_00150"/>
    </source>
</evidence>
<protein>
    <recommendedName>
        <fullName evidence="5">N-acetyl-gamma-glutamyl-phosphate reductase</fullName>
        <shortName evidence="5">AGPR</shortName>
        <ecNumber evidence="5">1.2.1.38</ecNumber>
    </recommendedName>
    <alternativeName>
        <fullName evidence="5">N-acetyl-glutamate semialdehyde dehydrogenase</fullName>
        <shortName evidence="5">NAGSA dehydrogenase</shortName>
    </alternativeName>
</protein>
<dbReference type="NCBIfam" id="TIGR01850">
    <property type="entry name" value="argC"/>
    <property type="match status" value="1"/>
</dbReference>
<dbReference type="OrthoDB" id="9801289at2"/>
<keyword evidence="1 5" id="KW-0055">Arginine biosynthesis</keyword>
<dbReference type="EMBL" id="JRYR02000001">
    <property type="protein sequence ID" value="OHX66306.1"/>
    <property type="molecule type" value="Genomic_DNA"/>
</dbReference>
<dbReference type="InterPro" id="IPR000534">
    <property type="entry name" value="Semialdehyde_DH_NAD-bd"/>
</dbReference>
<sequence>MKVGIIGGAGMTGGELLRVVLNHPEADIAYVHSRSQVGKPLHAVHKDLYGESDITFTGEIGEADVVFLCLGHGESVKFLEDNSFPSSTVIIDLSQDFRLGEGIVENRSMQLGDRKFIYGLPEMQKEDIKSAKNIANPGCFATAIQIALLPLADAQKLNNEVHISAITGSTGAGVKLMASTAFTWRTSNISHYKAFQHQHLLEIGQSINQLQNGFDHKINFIPYRGNFTRGILASCYLKSDLSQEEAVQLFKDYYADAAFTRVLDGPLDLKQVVNTNRGFISIEKHEDTLLVTSAIDNLLKGAVGQAVQNMNLIFGLDEKTGLNLKPMAF</sequence>
<dbReference type="Pfam" id="PF22698">
    <property type="entry name" value="Semialdhyde_dhC_1"/>
    <property type="match status" value="1"/>
</dbReference>
<dbReference type="GO" id="GO:0005737">
    <property type="term" value="C:cytoplasm"/>
    <property type="evidence" value="ECO:0007669"/>
    <property type="project" value="UniProtKB-SubCell"/>
</dbReference>
<dbReference type="GO" id="GO:0003942">
    <property type="term" value="F:N-acetyl-gamma-glutamyl-phosphate reductase activity"/>
    <property type="evidence" value="ECO:0007669"/>
    <property type="project" value="UniProtKB-UniRule"/>
</dbReference>
<feature type="domain" description="Semialdehyde dehydrogenase NAD-binding" evidence="7">
    <location>
        <begin position="2"/>
        <end position="131"/>
    </location>
</feature>
<comment type="function">
    <text evidence="5">Catalyzes the NADPH-dependent reduction of N-acetyl-5-glutamyl phosphate to yield N-acetyl-L-glutamate 5-semialdehyde.</text>
</comment>
<dbReference type="PANTHER" id="PTHR32338">
    <property type="entry name" value="N-ACETYL-GAMMA-GLUTAMYL-PHOSPHATE REDUCTASE, CHLOROPLASTIC-RELATED-RELATED"/>
    <property type="match status" value="1"/>
</dbReference>
<dbReference type="Gene3D" id="3.40.50.720">
    <property type="entry name" value="NAD(P)-binding Rossmann-like Domain"/>
    <property type="match status" value="1"/>
</dbReference>
<comment type="caution">
    <text evidence="8">The sequence shown here is derived from an EMBL/GenBank/DDBJ whole genome shotgun (WGS) entry which is preliminary data.</text>
</comment>
<comment type="similarity">
    <text evidence="5">Belongs to the NAGSA dehydrogenase family. Type 1 subfamily.</text>
</comment>
<evidence type="ECO:0000259" key="7">
    <source>
        <dbReference type="SMART" id="SM00859"/>
    </source>
</evidence>
<evidence type="ECO:0000256" key="4">
    <source>
        <dbReference type="ARBA" id="ARBA00023002"/>
    </source>
</evidence>
<dbReference type="InterPro" id="IPR058924">
    <property type="entry name" value="AGPR_dimerisation_dom"/>
</dbReference>
<comment type="subcellular location">
    <subcellularLocation>
        <location evidence="5">Cytoplasm</location>
    </subcellularLocation>
</comment>
<dbReference type="SUPFAM" id="SSF55347">
    <property type="entry name" value="Glyceraldehyde-3-phosphate dehydrogenase-like, C-terminal domain"/>
    <property type="match status" value="1"/>
</dbReference>
<keyword evidence="9" id="KW-1185">Reference proteome</keyword>
<dbReference type="PANTHER" id="PTHR32338:SF10">
    <property type="entry name" value="N-ACETYL-GAMMA-GLUTAMYL-PHOSPHATE REDUCTASE, CHLOROPLASTIC-RELATED"/>
    <property type="match status" value="1"/>
</dbReference>